<evidence type="ECO:0000256" key="3">
    <source>
        <dbReference type="ARBA" id="ARBA00023180"/>
    </source>
</evidence>
<dbReference type="Pfam" id="PF01186">
    <property type="entry name" value="Lysyl_oxidase"/>
    <property type="match status" value="1"/>
</dbReference>
<dbReference type="Gene3D" id="2.130.10.130">
    <property type="entry name" value="Integrin alpha, N-terminal"/>
    <property type="match status" value="3"/>
</dbReference>
<feature type="chain" id="PRO_5045677513" evidence="5">
    <location>
        <begin position="21"/>
        <end position="666"/>
    </location>
</feature>
<protein>
    <submittedName>
        <fullName evidence="6">FG-GAP repeat protein</fullName>
    </submittedName>
</protein>
<dbReference type="SUPFAM" id="SSF69318">
    <property type="entry name" value="Integrin alpha N-terminal domain"/>
    <property type="match status" value="2"/>
</dbReference>
<dbReference type="InterPro" id="IPR001695">
    <property type="entry name" value="Lysyl_oxidase"/>
</dbReference>
<dbReference type="PROSITE" id="PS51257">
    <property type="entry name" value="PROKAR_LIPOPROTEIN"/>
    <property type="match status" value="1"/>
</dbReference>
<feature type="region of interest" description="Disordered" evidence="4">
    <location>
        <begin position="20"/>
        <end position="65"/>
    </location>
</feature>
<dbReference type="Pfam" id="PF13517">
    <property type="entry name" value="FG-GAP_3"/>
    <property type="match status" value="1"/>
</dbReference>
<name>A0ABS3DFB6_9BACT</name>
<evidence type="ECO:0000313" key="7">
    <source>
        <dbReference type="Proteomes" id="UP000664052"/>
    </source>
</evidence>
<sequence>MRIRGALTCAVMLVSLAAGCKDDPKPQPDAGVPDAGSDAGSPDDAGTAGPTLSETPRWQVEGDGLDPQECFGRGVALGDVNGDGRRDLLVISPPCTSRPTNPGRVMVYAGEASYFSKTPVTSTVSWVHPSPRTSGYQMVVGTGDVDGDAYADVLVKSYYGVSVYKGGPDLSQVFAQPLFRVPDFTTLRFAAAQLLDVDGDGLDDLLVTTFTGSTTLYRATPGAAEGPFTNVRVLSGYAQPAGDTDGDGAQDLLITLADEDTRYGLFLGCKAGSSRVCDGPLTSQPVWKGTAESMRGIPDLNGDGRPDVLVGLRGSVRLHLSDASVQGYSATPTWQLMDDPAFPSVAAQSATVGAMAEGGMGRDFVLASLGRVYLFRPTQNVSGPLEPVWSWPRANRLVPQTMLGFTLPSLVSPGDLDGDGYDDLVVGLSQENDGTRAPGRVVVYGGGAVPDSQEPAPALMPTKTCNLQVDPVNGKPDLTVDRDVIARTLFIERRSFTADSCEVREGCVPAGGERRLLRFTTSIMNMGTAPAVVPSPQERPDLFVYDECHQHDHLVNFATYDLKDAAGHTTSVGRKQGFYMVDFTQYCADGTAFAWYDPGTGISPGWSDVYTADTACQWLDVTDTPDGDYTVRVGVDENHIIDELDALPNEATVKVRLQGDTVTVLP</sequence>
<evidence type="ECO:0000256" key="4">
    <source>
        <dbReference type="SAM" id="MobiDB-lite"/>
    </source>
</evidence>
<dbReference type="InterPro" id="IPR013519">
    <property type="entry name" value="Int_alpha_beta-p"/>
</dbReference>
<dbReference type="PRINTS" id="PR00074">
    <property type="entry name" value="LYSYLOXIDASE"/>
</dbReference>
<keyword evidence="1 5" id="KW-0732">Signal</keyword>
<keyword evidence="7" id="KW-1185">Reference proteome</keyword>
<keyword evidence="2" id="KW-0677">Repeat</keyword>
<dbReference type="InterPro" id="IPR013517">
    <property type="entry name" value="FG-GAP"/>
</dbReference>
<dbReference type="SMART" id="SM00191">
    <property type="entry name" value="Int_alpha"/>
    <property type="match status" value="3"/>
</dbReference>
<dbReference type="RefSeq" id="WP_207053627.1">
    <property type="nucleotide sequence ID" value="NZ_JAFIMU010000007.1"/>
</dbReference>
<comment type="caution">
    <text evidence="6">The sequence shown here is derived from an EMBL/GenBank/DDBJ whole genome shotgun (WGS) entry which is preliminary data.</text>
</comment>
<dbReference type="Pfam" id="PF01839">
    <property type="entry name" value="FG-GAP"/>
    <property type="match status" value="1"/>
</dbReference>
<accession>A0ABS3DFB6</accession>
<evidence type="ECO:0000256" key="1">
    <source>
        <dbReference type="ARBA" id="ARBA00022729"/>
    </source>
</evidence>
<dbReference type="Proteomes" id="UP000664052">
    <property type="component" value="Unassembled WGS sequence"/>
</dbReference>
<dbReference type="EMBL" id="JAFIMU010000007">
    <property type="protein sequence ID" value="MBN8230085.1"/>
    <property type="molecule type" value="Genomic_DNA"/>
</dbReference>
<dbReference type="PANTHER" id="PTHR46580:SF2">
    <property type="entry name" value="MAM DOMAIN-CONTAINING PROTEIN"/>
    <property type="match status" value="1"/>
</dbReference>
<organism evidence="6 7">
    <name type="scientific">Corallococcus macrosporus</name>
    <dbReference type="NCBI Taxonomy" id="35"/>
    <lineage>
        <taxon>Bacteria</taxon>
        <taxon>Pseudomonadati</taxon>
        <taxon>Myxococcota</taxon>
        <taxon>Myxococcia</taxon>
        <taxon>Myxococcales</taxon>
        <taxon>Cystobacterineae</taxon>
        <taxon>Myxococcaceae</taxon>
        <taxon>Corallococcus</taxon>
    </lineage>
</organism>
<evidence type="ECO:0000256" key="2">
    <source>
        <dbReference type="ARBA" id="ARBA00022737"/>
    </source>
</evidence>
<dbReference type="PANTHER" id="PTHR46580">
    <property type="entry name" value="SENSOR KINASE-RELATED"/>
    <property type="match status" value="1"/>
</dbReference>
<evidence type="ECO:0000256" key="5">
    <source>
        <dbReference type="SAM" id="SignalP"/>
    </source>
</evidence>
<feature type="compositionally biased region" description="Low complexity" evidence="4">
    <location>
        <begin position="33"/>
        <end position="50"/>
    </location>
</feature>
<dbReference type="InterPro" id="IPR028994">
    <property type="entry name" value="Integrin_alpha_N"/>
</dbReference>
<reference evidence="6 7" key="1">
    <citation type="submission" date="2021-02" db="EMBL/GenBank/DDBJ databases">
        <title>De Novo genome assembly of isolated myxobacteria.</title>
        <authorList>
            <person name="Stevens D.C."/>
        </authorList>
    </citation>
    <scope>NUCLEOTIDE SEQUENCE [LARGE SCALE GENOMIC DNA]</scope>
    <source>
        <strain evidence="6 7">ATCC 29039</strain>
    </source>
</reference>
<evidence type="ECO:0000313" key="6">
    <source>
        <dbReference type="EMBL" id="MBN8230085.1"/>
    </source>
</evidence>
<feature type="signal peptide" evidence="5">
    <location>
        <begin position="1"/>
        <end position="20"/>
    </location>
</feature>
<keyword evidence="3" id="KW-0325">Glycoprotein</keyword>
<proteinExistence type="predicted"/>
<gene>
    <name evidence="6" type="ORF">JYK02_21475</name>
</gene>